<dbReference type="PANTHER" id="PTHR43539:SF68">
    <property type="entry name" value="FLAVIN-BINDING MONOOXYGENASE-LIKE PROTEIN (AFU_ORTHOLOGUE AFUA_4G09220)"/>
    <property type="match status" value="1"/>
</dbReference>
<dbReference type="EMBL" id="QGML01001826">
    <property type="protein sequence ID" value="TVY88284.1"/>
    <property type="molecule type" value="Genomic_DNA"/>
</dbReference>
<gene>
    <name evidence="2" type="primary">YUC4</name>
    <name evidence="2" type="ORF">LAWI1_G005654</name>
</gene>
<evidence type="ECO:0000256" key="1">
    <source>
        <dbReference type="ARBA" id="ARBA00023002"/>
    </source>
</evidence>
<name>A0A559M5P7_9HELO</name>
<evidence type="ECO:0000313" key="2">
    <source>
        <dbReference type="EMBL" id="TVY88284.1"/>
    </source>
</evidence>
<dbReference type="GO" id="GO:0050661">
    <property type="term" value="F:NADP binding"/>
    <property type="evidence" value="ECO:0007669"/>
    <property type="project" value="InterPro"/>
</dbReference>
<sequence>MGDITPQTQVELPSSERCEPGSFPLAIAEVPEISPADSIDAHTVASKWISSINKTLNTSDFNEISNLFLAESYWRDQLCLSWDFHTLHGPERIASILKQCKNGSRIKWLDLDTSSTLRSPTTKLDDEGKAVEVQAFLTVVTDVGSGAGIVKLVPQKGTWKAFTLFTFLKGIKGHDESVGKKRPVGVEHGEHTSQKNWLDRRVDEGAFGEGDGPTVLILGAGQAGLTIAARLKMLGVMSLIIDRELNIGDNWRGRYHQLVLHDPIWFDHLPYLPFPETWPIFTPKDKLGDWFESYVKLLELNAWTQTSIKGSSWDDSTASWTVEVERIDNGKTTTRTLHPKHVIQATGASGEANIPDIRGLSTFKGDRIVHSSKYTAAKPSHGKNKRAIIVGCCNSGHDIAQNYHENGYAVTMVQRSSTFVVSAEMNVAGLIPLYCEGSPPTEDSDIMNFGVPNPVVKKAGIDATIVQQEELDRELLQGLEKAGFNLDRGPDGAGLWIKYLQKGGGYYIDVGCSQLIIDGKIKVKQGQEIAEILPNGIKFADDEILEADEIVLATGYLNMRTQCRRIFGSEVADRVKDVWGFDEEGETRTLWRKSGHPGFWFMAGNLALCRFYSRPLALQIKGLVEGITSMMICEVQVGGNTLALFAWLGSKVGFKQERM</sequence>
<dbReference type="Pfam" id="PF13738">
    <property type="entry name" value="Pyr_redox_3"/>
    <property type="match status" value="1"/>
</dbReference>
<keyword evidence="2" id="KW-0503">Monooxygenase</keyword>
<dbReference type="InterPro" id="IPR050982">
    <property type="entry name" value="Auxin_biosynth/cation_transpt"/>
</dbReference>
<accession>A0A559M5P7</accession>
<dbReference type="Gene3D" id="3.50.50.60">
    <property type="entry name" value="FAD/NAD(P)-binding domain"/>
    <property type="match status" value="1"/>
</dbReference>
<dbReference type="GO" id="GO:0004499">
    <property type="term" value="F:N,N-dimethylaniline monooxygenase activity"/>
    <property type="evidence" value="ECO:0007669"/>
    <property type="project" value="InterPro"/>
</dbReference>
<keyword evidence="2" id="KW-0670">Pyruvate</keyword>
<organism evidence="2 3">
    <name type="scientific">Lachnellula willkommii</name>
    <dbReference type="NCBI Taxonomy" id="215461"/>
    <lineage>
        <taxon>Eukaryota</taxon>
        <taxon>Fungi</taxon>
        <taxon>Dikarya</taxon>
        <taxon>Ascomycota</taxon>
        <taxon>Pezizomycotina</taxon>
        <taxon>Leotiomycetes</taxon>
        <taxon>Helotiales</taxon>
        <taxon>Lachnaceae</taxon>
        <taxon>Lachnellula</taxon>
    </lineage>
</organism>
<dbReference type="Proteomes" id="UP000315522">
    <property type="component" value="Unassembled WGS sequence"/>
</dbReference>
<dbReference type="PANTHER" id="PTHR43539">
    <property type="entry name" value="FLAVIN-BINDING MONOOXYGENASE-LIKE PROTEIN (AFU_ORTHOLOGUE AFUA_4G09220)"/>
    <property type="match status" value="1"/>
</dbReference>
<dbReference type="GO" id="GO:0050660">
    <property type="term" value="F:flavin adenine dinucleotide binding"/>
    <property type="evidence" value="ECO:0007669"/>
    <property type="project" value="InterPro"/>
</dbReference>
<dbReference type="AlphaFoldDB" id="A0A559M5P7"/>
<proteinExistence type="predicted"/>
<dbReference type="SUPFAM" id="SSF51905">
    <property type="entry name" value="FAD/NAD(P)-binding domain"/>
    <property type="match status" value="2"/>
</dbReference>
<comment type="caution">
    <text evidence="2">The sequence shown here is derived from an EMBL/GenBank/DDBJ whole genome shotgun (WGS) entry which is preliminary data.</text>
</comment>
<keyword evidence="1" id="KW-0560">Oxidoreductase</keyword>
<reference evidence="2 3" key="1">
    <citation type="submission" date="2018-05" db="EMBL/GenBank/DDBJ databases">
        <title>Genome sequencing and assembly of the regulated plant pathogen Lachnellula willkommii and related sister species for the development of diagnostic species identification markers.</title>
        <authorList>
            <person name="Giroux E."/>
            <person name="Bilodeau G."/>
        </authorList>
    </citation>
    <scope>NUCLEOTIDE SEQUENCE [LARGE SCALE GENOMIC DNA]</scope>
    <source>
        <strain evidence="2 3">CBS 172.35</strain>
    </source>
</reference>
<keyword evidence="3" id="KW-1185">Reference proteome</keyword>
<dbReference type="InterPro" id="IPR036188">
    <property type="entry name" value="FAD/NAD-bd_sf"/>
</dbReference>
<protein>
    <submittedName>
        <fullName evidence="2">Putative indole-3-pyruvate monooxygenase</fullName>
    </submittedName>
</protein>
<evidence type="ECO:0000313" key="3">
    <source>
        <dbReference type="Proteomes" id="UP000315522"/>
    </source>
</evidence>